<dbReference type="Pfam" id="PF01425">
    <property type="entry name" value="Amidase"/>
    <property type="match status" value="1"/>
</dbReference>
<comment type="catalytic activity">
    <reaction evidence="1">
        <text>a monocarboxylic acid amide + H2O = a monocarboxylate + NH4(+)</text>
        <dbReference type="Rhea" id="RHEA:12020"/>
        <dbReference type="ChEBI" id="CHEBI:15377"/>
        <dbReference type="ChEBI" id="CHEBI:28938"/>
        <dbReference type="ChEBI" id="CHEBI:35757"/>
        <dbReference type="ChEBI" id="CHEBI:83628"/>
        <dbReference type="EC" id="3.5.1.4"/>
    </reaction>
</comment>
<keyword evidence="4" id="KW-0378">Hydrolase</keyword>
<protein>
    <recommendedName>
        <fullName evidence="3">amidase</fullName>
        <ecNumber evidence="3">3.5.1.4</ecNumber>
    </recommendedName>
</protein>
<feature type="binding site" evidence="6">
    <location>
        <begin position="246"/>
        <end position="249"/>
    </location>
    <ligand>
        <name>substrate</name>
    </ligand>
</feature>
<proteinExistence type="inferred from homology"/>
<dbReference type="EC" id="3.5.1.4" evidence="3"/>
<evidence type="ECO:0000256" key="2">
    <source>
        <dbReference type="ARBA" id="ARBA00009199"/>
    </source>
</evidence>
<comment type="similarity">
    <text evidence="2">Belongs to the amidase family.</text>
</comment>
<gene>
    <name evidence="8" type="ORF">ACO22_06008</name>
</gene>
<feature type="active site" description="Charge relay system" evidence="5">
    <location>
        <position position="150"/>
    </location>
</feature>
<dbReference type="InterPro" id="IPR023631">
    <property type="entry name" value="Amidase_dom"/>
</dbReference>
<evidence type="ECO:0000256" key="1">
    <source>
        <dbReference type="ARBA" id="ARBA00001311"/>
    </source>
</evidence>
<comment type="caution">
    <text evidence="8">The sequence shown here is derived from an EMBL/GenBank/DDBJ whole genome shotgun (WGS) entry which is preliminary data.</text>
</comment>
<evidence type="ECO:0000259" key="7">
    <source>
        <dbReference type="Pfam" id="PF01425"/>
    </source>
</evidence>
<dbReference type="VEuPathDB" id="FungiDB:PABG_06016"/>
<evidence type="ECO:0000256" key="5">
    <source>
        <dbReference type="PIRSR" id="PIRSR001221-1"/>
    </source>
</evidence>
<dbReference type="PANTHER" id="PTHR46072:SF6">
    <property type="entry name" value="AMIDASE, PUTATIVE (AFU_ORTHOLOGUE AFUA_1G14530)-RELATED"/>
    <property type="match status" value="1"/>
</dbReference>
<name>A0A1D2J8V4_PARBR</name>
<dbReference type="AlphaFoldDB" id="A0A1D2J8V4"/>
<dbReference type="GO" id="GO:0004040">
    <property type="term" value="F:amidase activity"/>
    <property type="evidence" value="ECO:0007669"/>
    <property type="project" value="UniProtKB-EC"/>
</dbReference>
<feature type="binding site" evidence="6">
    <location>
        <position position="225"/>
    </location>
    <ligand>
        <name>substrate</name>
    </ligand>
</feature>
<evidence type="ECO:0000256" key="6">
    <source>
        <dbReference type="PIRSR" id="PIRSR001221-2"/>
    </source>
</evidence>
<dbReference type="InterPro" id="IPR020556">
    <property type="entry name" value="Amidase_CS"/>
</dbReference>
<dbReference type="PIRSF" id="PIRSF001221">
    <property type="entry name" value="Amidase_fungi"/>
    <property type="match status" value="1"/>
</dbReference>
<feature type="active site" description="Charge relay system" evidence="5">
    <location>
        <position position="225"/>
    </location>
</feature>
<evidence type="ECO:0000256" key="4">
    <source>
        <dbReference type="ARBA" id="ARBA00022801"/>
    </source>
</evidence>
<feature type="active site" description="Acyl-ester intermediate" evidence="5">
    <location>
        <position position="249"/>
    </location>
</feature>
<dbReference type="InterPro" id="IPR036928">
    <property type="entry name" value="AS_sf"/>
</dbReference>
<dbReference type="PROSITE" id="PS00571">
    <property type="entry name" value="AMIDASES"/>
    <property type="match status" value="1"/>
</dbReference>
<reference evidence="8 9" key="1">
    <citation type="submission" date="2016-06" db="EMBL/GenBank/DDBJ databases">
        <authorList>
            <person name="Kjaerup R.B."/>
            <person name="Dalgaard T.S."/>
            <person name="Juul-Madsen H.R."/>
        </authorList>
    </citation>
    <scope>NUCLEOTIDE SEQUENCE [LARGE SCALE GENOMIC DNA]</scope>
    <source>
        <strain evidence="8 9">Pb300</strain>
    </source>
</reference>
<dbReference type="EMBL" id="LZYO01000297">
    <property type="protein sequence ID" value="ODH20029.1"/>
    <property type="molecule type" value="Genomic_DNA"/>
</dbReference>
<dbReference type="Gene3D" id="3.90.1300.10">
    <property type="entry name" value="Amidase signature (AS) domain"/>
    <property type="match status" value="1"/>
</dbReference>
<feature type="binding site" evidence="6">
    <location>
        <position position="199"/>
    </location>
    <ligand>
        <name>substrate</name>
    </ligand>
</feature>
<dbReference type="VEuPathDB" id="FungiDB:PADG_06698"/>
<dbReference type="Proteomes" id="UP000242814">
    <property type="component" value="Unassembled WGS sequence"/>
</dbReference>
<evidence type="ECO:0000256" key="3">
    <source>
        <dbReference type="ARBA" id="ARBA00012922"/>
    </source>
</evidence>
<evidence type="ECO:0000313" key="9">
    <source>
        <dbReference type="Proteomes" id="UP000242814"/>
    </source>
</evidence>
<dbReference type="SUPFAM" id="SSF75304">
    <property type="entry name" value="Amidase signature (AS) enzymes"/>
    <property type="match status" value="1"/>
</dbReference>
<feature type="domain" description="Amidase" evidence="7">
    <location>
        <begin position="94"/>
        <end position="570"/>
    </location>
</feature>
<dbReference type="PANTHER" id="PTHR46072">
    <property type="entry name" value="AMIDASE-RELATED-RELATED"/>
    <property type="match status" value="1"/>
</dbReference>
<organism evidence="8 9">
    <name type="scientific">Paracoccidioides brasiliensis</name>
    <dbReference type="NCBI Taxonomy" id="121759"/>
    <lineage>
        <taxon>Eukaryota</taxon>
        <taxon>Fungi</taxon>
        <taxon>Dikarya</taxon>
        <taxon>Ascomycota</taxon>
        <taxon>Pezizomycotina</taxon>
        <taxon>Eurotiomycetes</taxon>
        <taxon>Eurotiomycetidae</taxon>
        <taxon>Onygenales</taxon>
        <taxon>Ajellomycetaceae</taxon>
        <taxon>Paracoccidioides</taxon>
    </lineage>
</organism>
<sequence length="595" mass="64596">MSAELAYKAIARKKLEQLHSRIPQEWQLSSQWIPAGMLSPEESVTVTNKYEAVNVMDVPRNCGLLKPKELQITERWDVKGLLHEIASGKLSAREVSEAFCKRAAISHQLTRCITEPLFEQALARASELDAHLKRTGKLIGPLHGLPISVKDSYDINGFDSTTGLASLAFKPATENAPLVDLLFDLGAIIVAKTNIPQTLGALDSVNNLFGRTLNPLNLKLTPGGSSGGEAVLVAMRGSMIGIGTDIGGSIRIPAMCLGIYGFKPSVGRFPFGSPSSRAVAPKMRVGLQAVGGPIARSMEDIDVLMKEVVPRAELYGEDCIPGQWGASETPLLLAKPRKFTIGILPSDGRIQPLPPIANVLNEVAQALRNIPSVEVVEIPIPDALGDCQRVANDLMGLDGAGSMADLIEATAEPLIPWLQARFKRGTPKTLAQACAVQGRRAELEREMLKMWTLPPSSLRSPSPDSEPRARKVDAIIHPIAPHPVPEHDRYNAVGYTSSWVLLDYAAGAVPVRKFTEADLELGREMEGKILSSWDKRNRELWNSSTVDRRVYLDSPLSIQVITPKLHENDLFKAMSIIDSAVRGQPTRGSGQGSKL</sequence>
<accession>A0A1D2J8V4</accession>
<evidence type="ECO:0000313" key="8">
    <source>
        <dbReference type="EMBL" id="ODH20029.1"/>
    </source>
</evidence>